<dbReference type="AlphaFoldDB" id="A0A6G1LAT4"/>
<evidence type="ECO:0000256" key="1">
    <source>
        <dbReference type="ARBA" id="ARBA00005664"/>
    </source>
</evidence>
<organism evidence="4 5">
    <name type="scientific">Teratosphaeria nubilosa</name>
    <dbReference type="NCBI Taxonomy" id="161662"/>
    <lineage>
        <taxon>Eukaryota</taxon>
        <taxon>Fungi</taxon>
        <taxon>Dikarya</taxon>
        <taxon>Ascomycota</taxon>
        <taxon>Pezizomycotina</taxon>
        <taxon>Dothideomycetes</taxon>
        <taxon>Dothideomycetidae</taxon>
        <taxon>Mycosphaerellales</taxon>
        <taxon>Teratosphaeriaceae</taxon>
        <taxon>Teratosphaeria</taxon>
    </lineage>
</organism>
<proteinExistence type="inferred from homology"/>
<comment type="similarity">
    <text evidence="1">Belongs to the glycosyltransferase 34 family.</text>
</comment>
<dbReference type="GO" id="GO:0006487">
    <property type="term" value="P:protein N-linked glycosylation"/>
    <property type="evidence" value="ECO:0007669"/>
    <property type="project" value="TreeGrafter"/>
</dbReference>
<dbReference type="EMBL" id="ML995828">
    <property type="protein sequence ID" value="KAF2770051.1"/>
    <property type="molecule type" value="Genomic_DNA"/>
</dbReference>
<evidence type="ECO:0000256" key="2">
    <source>
        <dbReference type="ARBA" id="ARBA00022676"/>
    </source>
</evidence>
<dbReference type="Proteomes" id="UP000799436">
    <property type="component" value="Unassembled WGS sequence"/>
</dbReference>
<dbReference type="GO" id="GO:0016757">
    <property type="term" value="F:glycosyltransferase activity"/>
    <property type="evidence" value="ECO:0007669"/>
    <property type="project" value="UniProtKB-KW"/>
</dbReference>
<dbReference type="Pfam" id="PF05637">
    <property type="entry name" value="Glyco_transf_34"/>
    <property type="match status" value="1"/>
</dbReference>
<dbReference type="InterPro" id="IPR029044">
    <property type="entry name" value="Nucleotide-diphossugar_trans"/>
</dbReference>
<dbReference type="PANTHER" id="PTHR31306">
    <property type="entry name" value="ALPHA-1,6-MANNOSYLTRANSFERASE MNN11-RELATED"/>
    <property type="match status" value="1"/>
</dbReference>
<keyword evidence="5" id="KW-1185">Reference proteome</keyword>
<dbReference type="InterPro" id="IPR008630">
    <property type="entry name" value="Glyco_trans_34"/>
</dbReference>
<evidence type="ECO:0000313" key="4">
    <source>
        <dbReference type="EMBL" id="KAF2770051.1"/>
    </source>
</evidence>
<dbReference type="GO" id="GO:0000139">
    <property type="term" value="C:Golgi membrane"/>
    <property type="evidence" value="ECO:0007669"/>
    <property type="project" value="TreeGrafter"/>
</dbReference>
<reference evidence="4" key="1">
    <citation type="journal article" date="2020" name="Stud. Mycol.">
        <title>101 Dothideomycetes genomes: a test case for predicting lifestyles and emergence of pathogens.</title>
        <authorList>
            <person name="Haridas S."/>
            <person name="Albert R."/>
            <person name="Binder M."/>
            <person name="Bloem J."/>
            <person name="Labutti K."/>
            <person name="Salamov A."/>
            <person name="Andreopoulos B."/>
            <person name="Baker S."/>
            <person name="Barry K."/>
            <person name="Bills G."/>
            <person name="Bluhm B."/>
            <person name="Cannon C."/>
            <person name="Castanera R."/>
            <person name="Culley D."/>
            <person name="Daum C."/>
            <person name="Ezra D."/>
            <person name="Gonzalez J."/>
            <person name="Henrissat B."/>
            <person name="Kuo A."/>
            <person name="Liang C."/>
            <person name="Lipzen A."/>
            <person name="Lutzoni F."/>
            <person name="Magnuson J."/>
            <person name="Mondo S."/>
            <person name="Nolan M."/>
            <person name="Ohm R."/>
            <person name="Pangilinan J."/>
            <person name="Park H.-J."/>
            <person name="Ramirez L."/>
            <person name="Alfaro M."/>
            <person name="Sun H."/>
            <person name="Tritt A."/>
            <person name="Yoshinaga Y."/>
            <person name="Zwiers L.-H."/>
            <person name="Turgeon B."/>
            <person name="Goodwin S."/>
            <person name="Spatafora J."/>
            <person name="Crous P."/>
            <person name="Grigoriev I."/>
        </authorList>
    </citation>
    <scope>NUCLEOTIDE SEQUENCE</scope>
    <source>
        <strain evidence="4">CBS 116005</strain>
    </source>
</reference>
<dbReference type="Gene3D" id="3.90.550.10">
    <property type="entry name" value="Spore Coat Polysaccharide Biosynthesis Protein SpsA, Chain A"/>
    <property type="match status" value="1"/>
</dbReference>
<accession>A0A6G1LAT4</accession>
<dbReference type="OrthoDB" id="205108at2759"/>
<keyword evidence="2" id="KW-0328">Glycosyltransferase</keyword>
<gene>
    <name evidence="4" type="ORF">EJ03DRAFT_326710</name>
</gene>
<sequence length="387" mass="44004">MRVPSNRWSLFAAVAAIVTLCLVLWSWRPATENQLRTALQQWACVGAATPTIIVNNVSTQHEVVRTHTVTKTLPAQTVFITPTPTHVEPSTPVQEEPTETKKCSASIAAEQAPIPDFNTTIDLQSAAKFDPAGPKPEQVVVLTATDGRGHQNEIPDLIARVTENRQSYCDHHGYNCLFLDLNSYDLGDAPGVWKKLPAIAEAFNAYKDAQWVFWLDMDAIIMNPELAIHKFVLSEEGMNDVLELGVEYHRDNVIGGLGFYSPEKLIYDEVDMIIAQDLNGLNAGAFFLRRSYWTQWLLDMWTDPFFVTAEWWGQEQEVIQHFVKHHTTIRSHVGIAKQAKFNCYPWENDDGVAQWGRDFVVHFAGCWVQHKCKKQFEDYWGMRKVLE</sequence>
<dbReference type="SUPFAM" id="SSF53448">
    <property type="entry name" value="Nucleotide-diphospho-sugar transferases"/>
    <property type="match status" value="1"/>
</dbReference>
<evidence type="ECO:0008006" key="6">
    <source>
        <dbReference type="Google" id="ProtNLM"/>
    </source>
</evidence>
<protein>
    <recommendedName>
        <fullName evidence="6">Galactosyl transferase</fullName>
    </recommendedName>
</protein>
<evidence type="ECO:0000313" key="5">
    <source>
        <dbReference type="Proteomes" id="UP000799436"/>
    </source>
</evidence>
<name>A0A6G1LAT4_9PEZI</name>
<dbReference type="PANTHER" id="PTHR31306:SF4">
    <property type="entry name" value="ALPHA-1,2-GALACTOSYLTRANSFERASE"/>
    <property type="match status" value="1"/>
</dbReference>
<keyword evidence="3" id="KW-0808">Transferase</keyword>
<evidence type="ECO:0000256" key="3">
    <source>
        <dbReference type="ARBA" id="ARBA00022679"/>
    </source>
</evidence>